<reference evidence="11 12" key="1">
    <citation type="submission" date="2024-02" db="EMBL/GenBank/DDBJ databases">
        <authorList>
            <person name="Daric V."/>
            <person name="Darras S."/>
        </authorList>
    </citation>
    <scope>NUCLEOTIDE SEQUENCE [LARGE SCALE GENOMIC DNA]</scope>
</reference>
<proteinExistence type="inferred from homology"/>
<evidence type="ECO:0000313" key="12">
    <source>
        <dbReference type="Proteomes" id="UP001642483"/>
    </source>
</evidence>
<evidence type="ECO:0000256" key="2">
    <source>
        <dbReference type="ARBA" id="ARBA00006339"/>
    </source>
</evidence>
<keyword evidence="8 9" id="KW-0325">Glycoprotein</keyword>
<evidence type="ECO:0000256" key="3">
    <source>
        <dbReference type="ARBA" id="ARBA00022679"/>
    </source>
</evidence>
<evidence type="ECO:0000256" key="10">
    <source>
        <dbReference type="SAM" id="SignalP"/>
    </source>
</evidence>
<evidence type="ECO:0000256" key="6">
    <source>
        <dbReference type="ARBA" id="ARBA00023034"/>
    </source>
</evidence>
<keyword evidence="6 9" id="KW-0333">Golgi apparatus</keyword>
<gene>
    <name evidence="11" type="ORF">CVLEPA_LOCUS6958</name>
</gene>
<keyword evidence="9" id="KW-0735">Signal-anchor</keyword>
<keyword evidence="3 9" id="KW-0808">Transferase</keyword>
<feature type="chain" id="PRO_5046925903" description="Carbohydrate sulfotransferase" evidence="10">
    <location>
        <begin position="28"/>
        <end position="401"/>
    </location>
</feature>
<evidence type="ECO:0000256" key="5">
    <source>
        <dbReference type="ARBA" id="ARBA00022989"/>
    </source>
</evidence>
<keyword evidence="9" id="KW-0119">Carbohydrate metabolism</keyword>
<protein>
    <recommendedName>
        <fullName evidence="9">Carbohydrate sulfotransferase</fullName>
        <ecNumber evidence="9">2.8.2.-</ecNumber>
    </recommendedName>
</protein>
<keyword evidence="12" id="KW-1185">Reference proteome</keyword>
<dbReference type="Pfam" id="PF03567">
    <property type="entry name" value="Sulfotransfer_2"/>
    <property type="match status" value="1"/>
</dbReference>
<keyword evidence="10" id="KW-0732">Signal</keyword>
<dbReference type="InterPro" id="IPR018011">
    <property type="entry name" value="Carb_sulfotrans_8-10"/>
</dbReference>
<comment type="caution">
    <text evidence="11">The sequence shown here is derived from an EMBL/GenBank/DDBJ whole genome shotgun (WGS) entry which is preliminary data.</text>
</comment>
<keyword evidence="5" id="KW-1133">Transmembrane helix</keyword>
<dbReference type="Proteomes" id="UP001642483">
    <property type="component" value="Unassembled WGS sequence"/>
</dbReference>
<organism evidence="11 12">
    <name type="scientific">Clavelina lepadiformis</name>
    <name type="common">Light-bulb sea squirt</name>
    <name type="synonym">Ascidia lepadiformis</name>
    <dbReference type="NCBI Taxonomy" id="159417"/>
    <lineage>
        <taxon>Eukaryota</taxon>
        <taxon>Metazoa</taxon>
        <taxon>Chordata</taxon>
        <taxon>Tunicata</taxon>
        <taxon>Ascidiacea</taxon>
        <taxon>Aplousobranchia</taxon>
        <taxon>Clavelinidae</taxon>
        <taxon>Clavelina</taxon>
    </lineage>
</organism>
<sequence length="401" mass="46116">MIAKSIFAMVALAMKTWSLAFLRLVRTVPTLFPSCTLNQSLEGVFGCLGNYVGGYPYQDQGQCSYNVNDTIACLIGKVQECLAEGPSPVSPPDCYQFYHSTSACGQRKSWVCDFVQWKYQIITDWLPRFLAYSENNGIYASDLPGCPADFPDMCTNYDQRRCAERLGCRACFCADNLYKARRNKLVAFYKQKKLCFLVTCLMVVAMTSVCNLRSRNNKEKRSEVEKEQEVKETIKIHYTPSYEDTFDSRSLEIQERCKNRSQKVGSILSNTFKYNDDLKVVMCEVPKVASTTWQILLLRLGGFQANITKELRKKWAYSKIPNKHFKQLPSQTEALFRMTNYTTFFLTRHPFERLVSAYFDKLSNRSAYQYYKNVVGKQIAKPQAIEHLHGLHSKSCHNLQS</sequence>
<keyword evidence="4" id="KW-0812">Transmembrane</keyword>
<comment type="subcellular location">
    <subcellularLocation>
        <location evidence="1 9">Golgi apparatus membrane</location>
        <topology evidence="1 9">Single-pass type II membrane protein</topology>
    </subcellularLocation>
</comment>
<evidence type="ECO:0000256" key="9">
    <source>
        <dbReference type="RuleBase" id="RU364020"/>
    </source>
</evidence>
<evidence type="ECO:0000256" key="7">
    <source>
        <dbReference type="ARBA" id="ARBA00023136"/>
    </source>
</evidence>
<dbReference type="InterPro" id="IPR005331">
    <property type="entry name" value="Sulfotransferase"/>
</dbReference>
<comment type="similarity">
    <text evidence="2 9">Belongs to the sulfotransferase 2 family.</text>
</comment>
<dbReference type="PANTHER" id="PTHR12137">
    <property type="entry name" value="CARBOHYDRATE SULFOTRANSFERASE"/>
    <property type="match status" value="1"/>
</dbReference>
<dbReference type="EMBL" id="CAWYQH010000046">
    <property type="protein sequence ID" value="CAK8677596.1"/>
    <property type="molecule type" value="Genomic_DNA"/>
</dbReference>
<evidence type="ECO:0000256" key="1">
    <source>
        <dbReference type="ARBA" id="ARBA00004323"/>
    </source>
</evidence>
<dbReference type="PANTHER" id="PTHR12137:SF54">
    <property type="entry name" value="CARBOHYDRATE SULFOTRANSFERASE"/>
    <property type="match status" value="1"/>
</dbReference>
<evidence type="ECO:0000256" key="8">
    <source>
        <dbReference type="ARBA" id="ARBA00023180"/>
    </source>
</evidence>
<feature type="signal peptide" evidence="10">
    <location>
        <begin position="1"/>
        <end position="27"/>
    </location>
</feature>
<evidence type="ECO:0000313" key="11">
    <source>
        <dbReference type="EMBL" id="CAK8677596.1"/>
    </source>
</evidence>
<dbReference type="EC" id="2.8.2.-" evidence="9"/>
<keyword evidence="7" id="KW-0472">Membrane</keyword>
<evidence type="ECO:0000256" key="4">
    <source>
        <dbReference type="ARBA" id="ARBA00022692"/>
    </source>
</evidence>
<name>A0ABP0FDV9_CLALP</name>
<accession>A0ABP0FDV9</accession>